<sequence length="235" mass="27117">MLPKRRLIQAATLCLILTFLSGCVYLRLLRFKNQLADFDQNVVVEDSHGLSLQFPKPVVRDEDFIFITESAPTRVEQIAHGPKVEDWHWRFEKKRAEDAGSPFSIVFMTRFEDGLLTRIDFDQKLLEAIPEDFIVELFRSLGKAKINKLRKSATAAMSRESLDGIELPSMFDISEVMGQPTLKSRKDKRRLWQYVFNFYNPKNKDLSGQFAIVFTSDSESLDQEIEGFELTGKAR</sequence>
<dbReference type="RefSeq" id="WP_185658866.1">
    <property type="nucleotide sequence ID" value="NZ_CAWPOO010000005.1"/>
</dbReference>
<gene>
    <name evidence="1" type="ORF">H5P27_02875</name>
</gene>
<dbReference type="AlphaFoldDB" id="A0A7X1B3I5"/>
<dbReference type="PROSITE" id="PS51257">
    <property type="entry name" value="PROKAR_LIPOPROTEIN"/>
    <property type="match status" value="1"/>
</dbReference>
<keyword evidence="2" id="KW-1185">Reference proteome</keyword>
<evidence type="ECO:0000313" key="1">
    <source>
        <dbReference type="EMBL" id="MBC2604979.1"/>
    </source>
</evidence>
<organism evidence="1 2">
    <name type="scientific">Pelagicoccus albus</name>
    <dbReference type="NCBI Taxonomy" id="415222"/>
    <lineage>
        <taxon>Bacteria</taxon>
        <taxon>Pseudomonadati</taxon>
        <taxon>Verrucomicrobiota</taxon>
        <taxon>Opitutia</taxon>
        <taxon>Puniceicoccales</taxon>
        <taxon>Pelagicoccaceae</taxon>
        <taxon>Pelagicoccus</taxon>
    </lineage>
</organism>
<evidence type="ECO:0000313" key="2">
    <source>
        <dbReference type="Proteomes" id="UP000526501"/>
    </source>
</evidence>
<comment type="caution">
    <text evidence="1">The sequence shown here is derived from an EMBL/GenBank/DDBJ whole genome shotgun (WGS) entry which is preliminary data.</text>
</comment>
<evidence type="ECO:0008006" key="3">
    <source>
        <dbReference type="Google" id="ProtNLM"/>
    </source>
</evidence>
<proteinExistence type="predicted"/>
<protein>
    <recommendedName>
        <fullName evidence="3">Lipoprotein</fullName>
    </recommendedName>
</protein>
<reference evidence="1 2" key="1">
    <citation type="submission" date="2020-07" db="EMBL/GenBank/DDBJ databases">
        <authorList>
            <person name="Feng X."/>
        </authorList>
    </citation>
    <scope>NUCLEOTIDE SEQUENCE [LARGE SCALE GENOMIC DNA]</scope>
    <source>
        <strain evidence="1 2">JCM23202</strain>
    </source>
</reference>
<dbReference type="Proteomes" id="UP000526501">
    <property type="component" value="Unassembled WGS sequence"/>
</dbReference>
<name>A0A7X1B3I5_9BACT</name>
<dbReference type="EMBL" id="JACHVC010000005">
    <property type="protein sequence ID" value="MBC2604979.1"/>
    <property type="molecule type" value="Genomic_DNA"/>
</dbReference>
<accession>A0A7X1B3I5</accession>